<comment type="similarity">
    <text evidence="11">In the N-terminal section; belongs to the SecD/SecF family. SecD subfamily.</text>
</comment>
<keyword evidence="8 12" id="KW-0472">Membrane</keyword>
<name>A0A150LHJ9_9BACI</name>
<dbReference type="NCBIfam" id="TIGR00966">
    <property type="entry name" value="transloc_SecF"/>
    <property type="match status" value="1"/>
</dbReference>
<gene>
    <name evidence="12" type="primary">secD</name>
    <name evidence="13" type="synonym">secF</name>
    <name evidence="17" type="ORF">B4135_3327</name>
</gene>
<evidence type="ECO:0000256" key="6">
    <source>
        <dbReference type="ARBA" id="ARBA00022989"/>
    </source>
</evidence>
<dbReference type="InterPro" id="IPR054384">
    <property type="entry name" value="SecDF_P1_head"/>
</dbReference>
<dbReference type="GO" id="GO:0015450">
    <property type="term" value="F:protein-transporting ATPase activity"/>
    <property type="evidence" value="ECO:0007669"/>
    <property type="project" value="InterPro"/>
</dbReference>
<reference evidence="17 18" key="1">
    <citation type="submission" date="2016-01" db="EMBL/GenBank/DDBJ databases">
        <title>Draft Genome Sequences of Seven Thermophilic Sporeformers Isolated from Foods.</title>
        <authorList>
            <person name="Berendsen E.M."/>
            <person name="Wells-Bennik M.H."/>
            <person name="Krawcyk A.O."/>
            <person name="De Jong A."/>
            <person name="Holsappel S."/>
            <person name="Eijlander R.T."/>
            <person name="Kuipers O.P."/>
        </authorList>
    </citation>
    <scope>NUCLEOTIDE SEQUENCE [LARGE SCALE GENOMIC DNA]</scope>
    <source>
        <strain evidence="17 18">B4135</strain>
    </source>
</reference>
<dbReference type="PANTHER" id="PTHR30081:SF1">
    <property type="entry name" value="PROTEIN TRANSLOCASE SUBUNIT SECD"/>
    <property type="match status" value="1"/>
</dbReference>
<keyword evidence="3 12" id="KW-1003">Cell membrane</keyword>
<evidence type="ECO:0000256" key="1">
    <source>
        <dbReference type="ARBA" id="ARBA00004651"/>
    </source>
</evidence>
<evidence type="ECO:0000259" key="16">
    <source>
        <dbReference type="Pfam" id="PF22599"/>
    </source>
</evidence>
<sequence>MVKRNRLIAFLLIVFISFGIMIPTAKPLLESQKLGLDLQGGFEVLYQVEPVNEGDKITKEVLSSTVEALDKRINVLGVSEPSIEIESGNRIRVQLAGIEDQNQAREILSTTAELTFRDADDNKLLDGSDLVQGAAKQSYDATGKPNVVLKLKDAGKFAEATRKVLQSDTPVMVIWLDFEEGKDSYREEAKKANPKYISAPVVDEVINSTDVEIRGNFTVEEAKTLADLLNAGALPVKLKEIYSTSVGAQFGEDALQKTVRAGIVGILLVFLFLIGFYRLPGLIATITLLIYIYLVLAVNGGLNAVLTLPGIAALLLGVGMAVDANVITYERMKEEIKVGRTLQAAFKEGNKSSFITIFDANLTTIISAAVLFYFGTSSVKGFATMLIVSVILSFVTNVYLTRLFLGLLVHSRYFDGKPGWFGVKREDIKDIKEGYDIYTLPTRFDKWDFVRFKNIFFTFSVALLLIGAVFLAVFKLNLSIDFTSGTRIEIMADHPLTTEEIEKQLDNFNIKPDQIVFSGDNQESAVVRMKGDIDQKTVNRIKSHFAEEYGHDPSISVVTPMVGQELVKNAIRAVAIASLGIILYLAFRFEIKMGIASIIALLHDAFFVIAIFSIVRMEVDLTIVAAVLTIIGYSVNDTIVTFDRIRENMRMKRRIRKYDEIVEIVNRSLRQVFTRSINTMLTVLLPVVLLLIMGSEAIRNFSLAMFVGLIAGGYSSLFIAAQLWLIWKGRELKKKGVLITYKEKKKFSDEPQV</sequence>
<feature type="transmembrane region" description="Helical" evidence="12">
    <location>
        <begin position="621"/>
        <end position="642"/>
    </location>
</feature>
<dbReference type="Pfam" id="PF22599">
    <property type="entry name" value="SecDF_P1_head"/>
    <property type="match status" value="1"/>
</dbReference>
<feature type="domain" description="Protein export membrane protein SecD/SecF C-terminal" evidence="14">
    <location>
        <begin position="239"/>
        <end position="402"/>
    </location>
</feature>
<evidence type="ECO:0000313" key="18">
    <source>
        <dbReference type="Proteomes" id="UP000075683"/>
    </source>
</evidence>
<evidence type="ECO:0000259" key="15">
    <source>
        <dbReference type="Pfam" id="PF21760"/>
    </source>
</evidence>
<proteinExistence type="inferred from homology"/>
<comment type="subunit">
    <text evidence="13">Forms a complex with SecD. Part of the essential Sec protein translocation apparatus which comprises SecA, SecYEG and auxiliary proteins SecDF. Other proteins may also be involved.</text>
</comment>
<evidence type="ECO:0000256" key="5">
    <source>
        <dbReference type="ARBA" id="ARBA00022927"/>
    </source>
</evidence>
<feature type="transmembrane region" description="Helical" evidence="12">
    <location>
        <begin position="455"/>
        <end position="474"/>
    </location>
</feature>
<dbReference type="InterPro" id="IPR048634">
    <property type="entry name" value="SecD_SecF_C"/>
</dbReference>
<feature type="transmembrane region" description="Helical" evidence="12">
    <location>
        <begin position="381"/>
        <end position="405"/>
    </location>
</feature>
<organism evidence="17 18">
    <name type="scientific">Caldibacillus debilis</name>
    <dbReference type="NCBI Taxonomy" id="301148"/>
    <lineage>
        <taxon>Bacteria</taxon>
        <taxon>Bacillati</taxon>
        <taxon>Bacillota</taxon>
        <taxon>Bacilli</taxon>
        <taxon>Bacillales</taxon>
        <taxon>Bacillaceae</taxon>
        <taxon>Caldibacillus</taxon>
    </lineage>
</organism>
<dbReference type="SUPFAM" id="SSF82866">
    <property type="entry name" value="Multidrug efflux transporter AcrB transmembrane domain"/>
    <property type="match status" value="2"/>
</dbReference>
<feature type="transmembrane region" description="Helical" evidence="12">
    <location>
        <begin position="354"/>
        <end position="375"/>
    </location>
</feature>
<keyword evidence="2 12" id="KW-0813">Transport</keyword>
<feature type="domain" description="Protein translocase subunit SecDF P1" evidence="15">
    <location>
        <begin position="64"/>
        <end position="121"/>
    </location>
</feature>
<evidence type="ECO:0000256" key="9">
    <source>
        <dbReference type="ARBA" id="ARBA00059018"/>
    </source>
</evidence>
<dbReference type="Proteomes" id="UP000075683">
    <property type="component" value="Unassembled WGS sequence"/>
</dbReference>
<accession>A0A150LHJ9</accession>
<evidence type="ECO:0000259" key="14">
    <source>
        <dbReference type="Pfam" id="PF02355"/>
    </source>
</evidence>
<keyword evidence="7 12" id="KW-0811">Translocation</keyword>
<dbReference type="InterPro" id="IPR005665">
    <property type="entry name" value="SecF_bac"/>
</dbReference>
<feature type="transmembrane region" description="Helical" evidence="12">
    <location>
        <begin position="259"/>
        <end position="277"/>
    </location>
</feature>
<feature type="domain" description="Protein export membrane protein SecD/SecF C-terminal" evidence="14">
    <location>
        <begin position="552"/>
        <end position="728"/>
    </location>
</feature>
<dbReference type="Gene3D" id="3.30.70.3220">
    <property type="match status" value="1"/>
</dbReference>
<dbReference type="InterPro" id="IPR055344">
    <property type="entry name" value="SecD_SecF_C_bact"/>
</dbReference>
<evidence type="ECO:0000256" key="13">
    <source>
        <dbReference type="HAMAP-Rule" id="MF_01464"/>
    </source>
</evidence>
<dbReference type="PANTHER" id="PTHR30081">
    <property type="entry name" value="PROTEIN-EXPORT MEMBRANE PROTEIN SEC"/>
    <property type="match status" value="1"/>
</dbReference>
<dbReference type="InterPro" id="IPR022645">
    <property type="entry name" value="SecD/SecF_bac"/>
</dbReference>
<dbReference type="Pfam" id="PF07549">
    <property type="entry name" value="Sec_GG"/>
    <property type="match status" value="1"/>
</dbReference>
<dbReference type="STRING" id="301148.B4135_3327"/>
<dbReference type="Pfam" id="PF21760">
    <property type="entry name" value="SecD_1st"/>
    <property type="match status" value="1"/>
</dbReference>
<evidence type="ECO:0000256" key="2">
    <source>
        <dbReference type="ARBA" id="ARBA00022448"/>
    </source>
</evidence>
<dbReference type="NCBIfam" id="NF009581">
    <property type="entry name" value="PRK13024.1-1"/>
    <property type="match status" value="1"/>
</dbReference>
<dbReference type="HAMAP" id="MF_01463_B">
    <property type="entry name" value="SecD_B"/>
    <property type="match status" value="1"/>
</dbReference>
<comment type="similarity">
    <text evidence="13">Belongs to the SecD/SecF family. SecF subfamily.</text>
</comment>
<evidence type="ECO:0000256" key="8">
    <source>
        <dbReference type="ARBA" id="ARBA00023136"/>
    </source>
</evidence>
<evidence type="ECO:0000256" key="7">
    <source>
        <dbReference type="ARBA" id="ARBA00023010"/>
    </source>
</evidence>
<keyword evidence="6 12" id="KW-1133">Transmembrane helix</keyword>
<evidence type="ECO:0000313" key="17">
    <source>
        <dbReference type="EMBL" id="KYD11212.1"/>
    </source>
</evidence>
<comment type="similarity">
    <text evidence="12">Belongs to the SecD/SecF family. SecD subfamily.</text>
</comment>
<evidence type="ECO:0000256" key="12">
    <source>
        <dbReference type="HAMAP-Rule" id="MF_01463"/>
    </source>
</evidence>
<feature type="transmembrane region" description="Helical" evidence="12">
    <location>
        <begin position="677"/>
        <end position="695"/>
    </location>
</feature>
<keyword evidence="4 12" id="KW-0812">Transmembrane</keyword>
<evidence type="ECO:0000256" key="10">
    <source>
        <dbReference type="ARBA" id="ARBA00060856"/>
    </source>
</evidence>
<dbReference type="GO" id="GO:0065002">
    <property type="term" value="P:intracellular protein transmembrane transport"/>
    <property type="evidence" value="ECO:0007669"/>
    <property type="project" value="UniProtKB-UniRule"/>
</dbReference>
<protein>
    <recommendedName>
        <fullName evidence="12 13">Multifunctional fusion protein</fullName>
    </recommendedName>
    <domain>
        <recommendedName>
            <fullName evidence="12">Protein translocase subunit SecD</fullName>
        </recommendedName>
    </domain>
    <domain>
        <recommendedName>
            <fullName evidence="13">Protein-export membrane protein SecF</fullName>
        </recommendedName>
    </domain>
</protein>
<dbReference type="HAMAP" id="MF_01464_B">
    <property type="entry name" value="SecF_B"/>
    <property type="match status" value="1"/>
</dbReference>
<dbReference type="AlphaFoldDB" id="A0A150LHJ9"/>
<dbReference type="PATRIC" id="fig|301148.3.peg.1293"/>
<dbReference type="FunFam" id="1.20.1640.10:FF:000004">
    <property type="entry name" value="Protein translocase subunit SecD"/>
    <property type="match status" value="1"/>
</dbReference>
<keyword evidence="5 12" id="KW-0653">Protein transport</keyword>
<feature type="transmembrane region" description="Helical" evidence="12">
    <location>
        <begin position="282"/>
        <end position="302"/>
    </location>
</feature>
<dbReference type="GO" id="GO:0043952">
    <property type="term" value="P:protein transport by the Sec complex"/>
    <property type="evidence" value="ECO:0007669"/>
    <property type="project" value="UniProtKB-UniRule"/>
</dbReference>
<dbReference type="InterPro" id="IPR022813">
    <property type="entry name" value="SecD/SecF_arch_bac"/>
</dbReference>
<dbReference type="GO" id="GO:0005886">
    <property type="term" value="C:plasma membrane"/>
    <property type="evidence" value="ECO:0007669"/>
    <property type="project" value="UniProtKB-SubCell"/>
</dbReference>
<evidence type="ECO:0000256" key="3">
    <source>
        <dbReference type="ARBA" id="ARBA00022475"/>
    </source>
</evidence>
<dbReference type="FunFam" id="1.20.1640.10:FF:000024">
    <property type="entry name" value="Multifunctional fusion protein"/>
    <property type="match status" value="1"/>
</dbReference>
<dbReference type="Gene3D" id="1.20.1640.10">
    <property type="entry name" value="Multidrug efflux transporter AcrB transmembrane domain"/>
    <property type="match status" value="2"/>
</dbReference>
<feature type="transmembrane region" description="Helical" evidence="12">
    <location>
        <begin position="308"/>
        <end position="327"/>
    </location>
</feature>
<dbReference type="InterPro" id="IPR005791">
    <property type="entry name" value="SecD"/>
</dbReference>
<dbReference type="EMBL" id="LQYT01000113">
    <property type="protein sequence ID" value="KYD11212.1"/>
    <property type="molecule type" value="Genomic_DNA"/>
</dbReference>
<dbReference type="NCBIfam" id="TIGR00916">
    <property type="entry name" value="2A0604s01"/>
    <property type="match status" value="2"/>
</dbReference>
<comment type="caution">
    <text evidence="12">Lacks conserved residue(s) required for the propagation of feature annotation.</text>
</comment>
<evidence type="ECO:0000256" key="11">
    <source>
        <dbReference type="ARBA" id="ARBA00061053"/>
    </source>
</evidence>
<dbReference type="InterPro" id="IPR022646">
    <property type="entry name" value="SecD/SecF_CS"/>
</dbReference>
<dbReference type="OrthoDB" id="9805019at2"/>
<dbReference type="GO" id="GO:0006605">
    <property type="term" value="P:protein targeting"/>
    <property type="evidence" value="ECO:0007669"/>
    <property type="project" value="UniProtKB-UniRule"/>
</dbReference>
<comment type="function">
    <text evidence="9 12">Part of the Sec protein translocase complex. Interacts with the SecYEG preprotein conducting channel. SecDF uses the proton motive force (PMF) to complete protein translocation after the ATP-dependent function of SecA.</text>
</comment>
<dbReference type="NCBIfam" id="TIGR01129">
    <property type="entry name" value="secD"/>
    <property type="match status" value="1"/>
</dbReference>
<comment type="subunit">
    <text evidence="12">Forms a complex with SecF. Part of the essential Sec protein translocation apparatus which comprises SecA, SecYEG and auxiliary proteins SecDF. Other proteins may also be involved.</text>
</comment>
<comment type="subcellular location">
    <subcellularLocation>
        <location evidence="1 12">Cell membrane</location>
        <topology evidence="1 12">Multi-pass membrane protein</topology>
    </subcellularLocation>
</comment>
<comment type="caution">
    <text evidence="17">The sequence shown here is derived from an EMBL/GenBank/DDBJ whole genome shotgun (WGS) entry which is preliminary data.</text>
</comment>
<dbReference type="RefSeq" id="WP_061569698.1">
    <property type="nucleotide sequence ID" value="NZ_LQYT01000113.1"/>
</dbReference>
<feature type="transmembrane region" description="Helical" evidence="12">
    <location>
        <begin position="594"/>
        <end position="615"/>
    </location>
</feature>
<feature type="transmembrane region" description="Helical" evidence="12">
    <location>
        <begin position="570"/>
        <end position="587"/>
    </location>
</feature>
<dbReference type="Pfam" id="PF02355">
    <property type="entry name" value="SecD_SecF_C"/>
    <property type="match status" value="2"/>
</dbReference>
<dbReference type="InterPro" id="IPR048631">
    <property type="entry name" value="SecD_1st"/>
</dbReference>
<comment type="similarity">
    <text evidence="10">In the C-terminal section; belongs to the SecD/SecF family. SecF subfamily.</text>
</comment>
<evidence type="ECO:0000256" key="4">
    <source>
        <dbReference type="ARBA" id="ARBA00022692"/>
    </source>
</evidence>
<feature type="transmembrane region" description="Helical" evidence="12">
    <location>
        <begin position="701"/>
        <end position="727"/>
    </location>
</feature>
<dbReference type="PRINTS" id="PR01755">
    <property type="entry name" value="SECFTRNLCASE"/>
</dbReference>
<feature type="domain" description="SecDF P1 head subdomain" evidence="16">
    <location>
        <begin position="122"/>
        <end position="236"/>
    </location>
</feature>